<feature type="transmembrane region" description="Helical" evidence="9">
    <location>
        <begin position="265"/>
        <end position="286"/>
    </location>
</feature>
<dbReference type="InterPro" id="IPR050360">
    <property type="entry name" value="MFS_Sugar_Transporters"/>
</dbReference>
<dbReference type="PANTHER" id="PTHR48022">
    <property type="entry name" value="PLASTIDIC GLUCOSE TRANSPORTER 4"/>
    <property type="match status" value="1"/>
</dbReference>
<evidence type="ECO:0000256" key="9">
    <source>
        <dbReference type="SAM" id="Phobius"/>
    </source>
</evidence>
<accession>A0A9P6Y7N9</accession>
<comment type="similarity">
    <text evidence="2 7">Belongs to the major facilitator superfamily. Sugar transporter (TC 2.A.1.1) family.</text>
</comment>
<evidence type="ECO:0000256" key="5">
    <source>
        <dbReference type="ARBA" id="ARBA00022989"/>
    </source>
</evidence>
<proteinExistence type="inferred from homology"/>
<name>A0A9P6Y7N9_RHIOR</name>
<dbReference type="Gene3D" id="1.20.1250.20">
    <property type="entry name" value="MFS general substrate transporter like domains"/>
    <property type="match status" value="1"/>
</dbReference>
<feature type="compositionally biased region" description="Basic and acidic residues" evidence="8">
    <location>
        <begin position="553"/>
        <end position="562"/>
    </location>
</feature>
<dbReference type="InterPro" id="IPR005828">
    <property type="entry name" value="MFS_sugar_transport-like"/>
</dbReference>
<evidence type="ECO:0000259" key="10">
    <source>
        <dbReference type="PROSITE" id="PS50850"/>
    </source>
</evidence>
<dbReference type="AlphaFoldDB" id="A0A9P6Y7N9"/>
<evidence type="ECO:0000256" key="4">
    <source>
        <dbReference type="ARBA" id="ARBA00022692"/>
    </source>
</evidence>
<evidence type="ECO:0000313" key="12">
    <source>
        <dbReference type="Proteomes" id="UP000717996"/>
    </source>
</evidence>
<dbReference type="Pfam" id="PF00083">
    <property type="entry name" value="Sugar_tr"/>
    <property type="match status" value="1"/>
</dbReference>
<feature type="transmembrane region" description="Helical" evidence="9">
    <location>
        <begin position="113"/>
        <end position="135"/>
    </location>
</feature>
<dbReference type="InterPro" id="IPR020846">
    <property type="entry name" value="MFS_dom"/>
</dbReference>
<keyword evidence="4 9" id="KW-0812">Transmembrane</keyword>
<feature type="region of interest" description="Disordered" evidence="8">
    <location>
        <begin position="528"/>
        <end position="574"/>
    </location>
</feature>
<feature type="transmembrane region" description="Helical" evidence="9">
    <location>
        <begin position="415"/>
        <end position="440"/>
    </location>
</feature>
<dbReference type="InterPro" id="IPR036259">
    <property type="entry name" value="MFS_trans_sf"/>
</dbReference>
<feature type="transmembrane region" description="Helical" evidence="9">
    <location>
        <begin position="377"/>
        <end position="403"/>
    </location>
</feature>
<feature type="compositionally biased region" description="Polar residues" evidence="8">
    <location>
        <begin position="563"/>
        <end position="574"/>
    </location>
</feature>
<dbReference type="PROSITE" id="PS00217">
    <property type="entry name" value="SUGAR_TRANSPORT_2"/>
    <property type="match status" value="1"/>
</dbReference>
<feature type="transmembrane region" description="Helical" evidence="9">
    <location>
        <begin position="331"/>
        <end position="353"/>
    </location>
</feature>
<dbReference type="GO" id="GO:0016020">
    <property type="term" value="C:membrane"/>
    <property type="evidence" value="ECO:0007669"/>
    <property type="project" value="UniProtKB-SubCell"/>
</dbReference>
<evidence type="ECO:0000256" key="6">
    <source>
        <dbReference type="ARBA" id="ARBA00023136"/>
    </source>
</evidence>
<dbReference type="GO" id="GO:0005351">
    <property type="term" value="F:carbohydrate:proton symporter activity"/>
    <property type="evidence" value="ECO:0007669"/>
    <property type="project" value="TreeGrafter"/>
</dbReference>
<evidence type="ECO:0000256" key="1">
    <source>
        <dbReference type="ARBA" id="ARBA00004141"/>
    </source>
</evidence>
<dbReference type="EMBL" id="JAANIT010001243">
    <property type="protein sequence ID" value="KAG1541396.1"/>
    <property type="molecule type" value="Genomic_DNA"/>
</dbReference>
<feature type="transmembrane region" description="Helical" evidence="9">
    <location>
        <begin position="88"/>
        <end position="107"/>
    </location>
</feature>
<reference evidence="11" key="1">
    <citation type="journal article" date="2020" name="Microb. Genom.">
        <title>Genetic diversity of clinical and environmental Mucorales isolates obtained from an investigation of mucormycosis cases among solid organ transplant recipients.</title>
        <authorList>
            <person name="Nguyen M.H."/>
            <person name="Kaul D."/>
            <person name="Muto C."/>
            <person name="Cheng S.J."/>
            <person name="Richter R.A."/>
            <person name="Bruno V.M."/>
            <person name="Liu G."/>
            <person name="Beyhan S."/>
            <person name="Sundermann A.J."/>
            <person name="Mounaud S."/>
            <person name="Pasculle A.W."/>
            <person name="Nierman W.C."/>
            <person name="Driscoll E."/>
            <person name="Cumbie R."/>
            <person name="Clancy C.J."/>
            <person name="Dupont C.L."/>
        </authorList>
    </citation>
    <scope>NUCLEOTIDE SEQUENCE</scope>
    <source>
        <strain evidence="11">GL16</strain>
    </source>
</reference>
<evidence type="ECO:0000256" key="2">
    <source>
        <dbReference type="ARBA" id="ARBA00010992"/>
    </source>
</evidence>
<dbReference type="NCBIfam" id="TIGR00879">
    <property type="entry name" value="SP"/>
    <property type="match status" value="1"/>
</dbReference>
<keyword evidence="3 7" id="KW-0813">Transport</keyword>
<dbReference type="InterPro" id="IPR005829">
    <property type="entry name" value="Sugar_transporter_CS"/>
</dbReference>
<feature type="transmembrane region" description="Helical" evidence="9">
    <location>
        <begin position="298"/>
        <end position="319"/>
    </location>
</feature>
<keyword evidence="5 9" id="KW-1133">Transmembrane helix</keyword>
<keyword evidence="6 9" id="KW-0472">Membrane</keyword>
<dbReference type="PRINTS" id="PR00171">
    <property type="entry name" value="SUGRTRNSPORT"/>
</dbReference>
<dbReference type="SUPFAM" id="SSF103473">
    <property type="entry name" value="MFS general substrate transporter"/>
    <property type="match status" value="1"/>
</dbReference>
<dbReference type="InterPro" id="IPR003663">
    <property type="entry name" value="Sugar/inositol_transpt"/>
</dbReference>
<comment type="subcellular location">
    <subcellularLocation>
        <location evidence="1">Membrane</location>
        <topology evidence="1">Multi-pass membrane protein</topology>
    </subcellularLocation>
</comment>
<feature type="domain" description="Major facilitator superfamily (MFS) profile" evidence="10">
    <location>
        <begin position="19"/>
        <end position="469"/>
    </location>
</feature>
<feature type="transmembrane region" description="Helical" evidence="9">
    <location>
        <begin position="446"/>
        <end position="465"/>
    </location>
</feature>
<feature type="transmembrane region" description="Helical" evidence="9">
    <location>
        <begin position="147"/>
        <end position="168"/>
    </location>
</feature>
<evidence type="ECO:0000256" key="3">
    <source>
        <dbReference type="ARBA" id="ARBA00022448"/>
    </source>
</evidence>
<dbReference type="FunFam" id="1.20.1250.20:FF:000134">
    <property type="entry name" value="MFS sugar transporter protein"/>
    <property type="match status" value="1"/>
</dbReference>
<feature type="transmembrane region" description="Helical" evidence="9">
    <location>
        <begin position="12"/>
        <end position="32"/>
    </location>
</feature>
<comment type="caution">
    <text evidence="11">The sequence shown here is derived from an EMBL/GenBank/DDBJ whole genome shotgun (WGS) entry which is preliminary data.</text>
</comment>
<organism evidence="11 12">
    <name type="scientific">Rhizopus oryzae</name>
    <name type="common">Mucormycosis agent</name>
    <name type="synonym">Rhizopus arrhizus var. delemar</name>
    <dbReference type="NCBI Taxonomy" id="64495"/>
    <lineage>
        <taxon>Eukaryota</taxon>
        <taxon>Fungi</taxon>
        <taxon>Fungi incertae sedis</taxon>
        <taxon>Mucoromycota</taxon>
        <taxon>Mucoromycotina</taxon>
        <taxon>Mucoromycetes</taxon>
        <taxon>Mucorales</taxon>
        <taxon>Mucorineae</taxon>
        <taxon>Rhizopodaceae</taxon>
        <taxon>Rhizopus</taxon>
    </lineage>
</organism>
<gene>
    <name evidence="11" type="ORF">G6F51_007923</name>
</gene>
<evidence type="ECO:0000256" key="7">
    <source>
        <dbReference type="RuleBase" id="RU003346"/>
    </source>
</evidence>
<evidence type="ECO:0000256" key="8">
    <source>
        <dbReference type="SAM" id="MobiDB-lite"/>
    </source>
</evidence>
<protein>
    <recommendedName>
        <fullName evidence="10">Major facilitator superfamily (MFS) profile domain-containing protein</fullName>
    </recommendedName>
</protein>
<dbReference type="PROSITE" id="PS50850">
    <property type="entry name" value="MFS"/>
    <property type="match status" value="1"/>
</dbReference>
<dbReference type="PROSITE" id="PS00216">
    <property type="entry name" value="SUGAR_TRANSPORT_1"/>
    <property type="match status" value="2"/>
</dbReference>
<evidence type="ECO:0000313" key="11">
    <source>
        <dbReference type="EMBL" id="KAG1541396.1"/>
    </source>
</evidence>
<dbReference type="PANTHER" id="PTHR48022:SF2">
    <property type="entry name" value="PLASTIDIC GLUCOSE TRANSPORTER 4"/>
    <property type="match status" value="1"/>
</dbReference>
<dbReference type="Proteomes" id="UP000717996">
    <property type="component" value="Unassembled WGS sequence"/>
</dbReference>
<feature type="transmembrane region" description="Helical" evidence="9">
    <location>
        <begin position="180"/>
        <end position="199"/>
    </location>
</feature>
<feature type="transmembrane region" description="Helical" evidence="9">
    <location>
        <begin position="58"/>
        <end position="81"/>
    </location>
</feature>
<sequence>MRSLFGSRYNIRYNIYVLCCLVSLGGFMNTSYDSGILTSILVYPSFERKYGLYSDRPAGYAIIAVSLAASFIASFVSGFIADGLGRRFFFMIASIIHTIGGIVQIAGHTQASFFAGRIVTGLSTGILSMLVPLYQSEIARPKNRGRLITIYQIFVTLGFCIAFWLGYATYPIEGEISWKIPLGIQIVPGVLLLLSIYFIPESPRWLIYQSREKEAYEILSRLRSCDVRMEFTSILQDLSFDRMAYKHRFLSLVSKGNDNNRKRTLLGVGIHVFTQLAGANAILFYFPYILQSAGVTGTYLALLGNGIGGLVNFVATLFVMFYIDKWGRRKILVSGGLGMAICMILLTVVSALFDQNLITTTLSDSIDLDASAQNPKATYVIIVLLCLFIIIFALSWGPIGWLYPAEIYPQMLRANAMGVTTSCSYLFSLLISLVTPVMFADIGWKTYLFFTCMCLLMSITVHLFYPETKGRSLEEIQLIFSGALVDKRADAHHPVTAAEALIQLEHIKHQQQRERLAKQDTFNLPIEWTVPPSPPSSVHNSNSHRGSSVQEIRSTHSNRDSIESSNVKSTSTCK</sequence>